<dbReference type="InterPro" id="IPR016188">
    <property type="entry name" value="PurM-like_N"/>
</dbReference>
<accession>A0ABU4HZX7</accession>
<gene>
    <name evidence="12 15" type="primary">purM</name>
    <name evidence="15" type="ORF">R7226_29180</name>
</gene>
<keyword evidence="7 12" id="KW-0067">ATP-binding</keyword>
<comment type="catalytic activity">
    <reaction evidence="11 12">
        <text>2-formamido-N(1)-(5-O-phospho-beta-D-ribosyl)acetamidine + ATP = 5-amino-1-(5-phospho-beta-D-ribosyl)imidazole + ADP + phosphate + H(+)</text>
        <dbReference type="Rhea" id="RHEA:23032"/>
        <dbReference type="ChEBI" id="CHEBI:15378"/>
        <dbReference type="ChEBI" id="CHEBI:30616"/>
        <dbReference type="ChEBI" id="CHEBI:43474"/>
        <dbReference type="ChEBI" id="CHEBI:137981"/>
        <dbReference type="ChEBI" id="CHEBI:147287"/>
        <dbReference type="ChEBI" id="CHEBI:456216"/>
        <dbReference type="EC" id="6.3.3.1"/>
    </reaction>
</comment>
<evidence type="ECO:0000256" key="10">
    <source>
        <dbReference type="ARBA" id="ARBA00033093"/>
    </source>
</evidence>
<dbReference type="Pfam" id="PF02769">
    <property type="entry name" value="AIRS_C"/>
    <property type="match status" value="1"/>
</dbReference>
<dbReference type="Pfam" id="PF00586">
    <property type="entry name" value="AIRS"/>
    <property type="match status" value="1"/>
</dbReference>
<dbReference type="InterPro" id="IPR036676">
    <property type="entry name" value="PurM-like_C_sf"/>
</dbReference>
<dbReference type="PANTHER" id="PTHR10520:SF12">
    <property type="entry name" value="TRIFUNCTIONAL PURINE BIOSYNTHETIC PROTEIN ADENOSINE-3"/>
    <property type="match status" value="1"/>
</dbReference>
<proteinExistence type="inferred from homology"/>
<evidence type="ECO:0000256" key="9">
    <source>
        <dbReference type="ARBA" id="ARBA00032931"/>
    </source>
</evidence>
<evidence type="ECO:0000256" key="11">
    <source>
        <dbReference type="ARBA" id="ARBA00049057"/>
    </source>
</evidence>
<comment type="caution">
    <text evidence="15">The sequence shown here is derived from an EMBL/GenBank/DDBJ whole genome shotgun (WGS) entry which is preliminary data.</text>
</comment>
<keyword evidence="5 12" id="KW-0436">Ligase</keyword>
<dbReference type="SUPFAM" id="SSF55326">
    <property type="entry name" value="PurM N-terminal domain-like"/>
    <property type="match status" value="1"/>
</dbReference>
<reference evidence="15 16" key="2">
    <citation type="submission" date="2023-10" db="EMBL/GenBank/DDBJ databases">
        <authorList>
            <person name="Han X.F."/>
        </authorList>
    </citation>
    <scope>NUCLEOTIDE SEQUENCE [LARGE SCALE GENOMIC DNA]</scope>
    <source>
        <strain evidence="15 16">KCTC 39840</strain>
    </source>
</reference>
<evidence type="ECO:0000259" key="13">
    <source>
        <dbReference type="Pfam" id="PF00586"/>
    </source>
</evidence>
<evidence type="ECO:0000256" key="2">
    <source>
        <dbReference type="ARBA" id="ARBA00010280"/>
    </source>
</evidence>
<dbReference type="Gene3D" id="3.90.650.10">
    <property type="entry name" value="PurM-like C-terminal domain"/>
    <property type="match status" value="1"/>
</dbReference>
<protein>
    <recommendedName>
        <fullName evidence="4 12">Phosphoribosylformylglycinamidine cyclo-ligase</fullName>
        <ecNumber evidence="3 12">6.3.3.1</ecNumber>
    </recommendedName>
    <alternativeName>
        <fullName evidence="9 12">AIR synthase</fullName>
    </alternativeName>
    <alternativeName>
        <fullName evidence="10 12">AIRS</fullName>
    </alternativeName>
    <alternativeName>
        <fullName evidence="8 12">Phosphoribosyl-aminoimidazole synthetase</fullName>
    </alternativeName>
</protein>
<evidence type="ECO:0000256" key="5">
    <source>
        <dbReference type="ARBA" id="ARBA00022598"/>
    </source>
</evidence>
<feature type="domain" description="PurM-like C-terminal" evidence="14">
    <location>
        <begin position="177"/>
        <end position="338"/>
    </location>
</feature>
<evidence type="ECO:0000256" key="12">
    <source>
        <dbReference type="HAMAP-Rule" id="MF_00741"/>
    </source>
</evidence>
<feature type="domain" description="PurM-like N-terminal" evidence="13">
    <location>
        <begin position="43"/>
        <end position="164"/>
    </location>
</feature>
<dbReference type="NCBIfam" id="TIGR00878">
    <property type="entry name" value="purM"/>
    <property type="match status" value="1"/>
</dbReference>
<keyword evidence="12" id="KW-0963">Cytoplasm</keyword>
<reference evidence="16" key="1">
    <citation type="submission" date="2023-07" db="EMBL/GenBank/DDBJ databases">
        <title>Conexibacter stalactiti sp. nov., isolated from stalactites in a lava cave and emended description of the genus Conexibacter.</title>
        <authorList>
            <person name="Lee S.D."/>
        </authorList>
    </citation>
    <scope>NUCLEOTIDE SEQUENCE [LARGE SCALE GENOMIC DNA]</scope>
    <source>
        <strain evidence="16">KCTC 39840</strain>
    </source>
</reference>
<keyword evidence="16" id="KW-1185">Reference proteome</keyword>
<organism evidence="15 16">
    <name type="scientific">Conexibacter stalactiti</name>
    <dbReference type="NCBI Taxonomy" id="1940611"/>
    <lineage>
        <taxon>Bacteria</taxon>
        <taxon>Bacillati</taxon>
        <taxon>Actinomycetota</taxon>
        <taxon>Thermoleophilia</taxon>
        <taxon>Solirubrobacterales</taxon>
        <taxon>Conexibacteraceae</taxon>
        <taxon>Conexibacter</taxon>
    </lineage>
</organism>
<comment type="similarity">
    <text evidence="2 12">Belongs to the AIR synthase family.</text>
</comment>
<evidence type="ECO:0000256" key="7">
    <source>
        <dbReference type="ARBA" id="ARBA00022840"/>
    </source>
</evidence>
<evidence type="ECO:0000256" key="4">
    <source>
        <dbReference type="ARBA" id="ARBA00020367"/>
    </source>
</evidence>
<dbReference type="PANTHER" id="PTHR10520">
    <property type="entry name" value="TRIFUNCTIONAL PURINE BIOSYNTHETIC PROTEIN ADENOSINE-3-RELATED"/>
    <property type="match status" value="1"/>
</dbReference>
<evidence type="ECO:0000313" key="15">
    <source>
        <dbReference type="EMBL" id="MDW5598469.1"/>
    </source>
</evidence>
<dbReference type="Gene3D" id="3.30.1330.10">
    <property type="entry name" value="PurM-like, N-terminal domain"/>
    <property type="match status" value="1"/>
</dbReference>
<keyword evidence="12" id="KW-0658">Purine biosynthesis</keyword>
<evidence type="ECO:0000256" key="3">
    <source>
        <dbReference type="ARBA" id="ARBA00013047"/>
    </source>
</evidence>
<comment type="pathway">
    <text evidence="1 12">Purine metabolism; IMP biosynthesis via de novo pathway; 5-amino-1-(5-phospho-D-ribosyl)imidazole from N(2)-formyl-N(1)-(5-phospho-D-ribosyl)glycinamide: step 2/2.</text>
</comment>
<name>A0ABU4HZX7_9ACTN</name>
<evidence type="ECO:0000256" key="6">
    <source>
        <dbReference type="ARBA" id="ARBA00022741"/>
    </source>
</evidence>
<dbReference type="GO" id="GO:0004641">
    <property type="term" value="F:phosphoribosylformylglycinamidine cyclo-ligase activity"/>
    <property type="evidence" value="ECO:0007669"/>
    <property type="project" value="UniProtKB-EC"/>
</dbReference>
<sequence length="358" mass="35967">MSDSYAAAGVDIAEADAGVRALVDVLRTIDPGRPSLSVLPSGHYANVLRVAPNLGIAVGADGVGTKVIVAEQTGRYDTVGIDCIAMNVNDVICVGAEPIAVLDYLAVEQADPQVLGAIARGLKAGAEQAGVEIPGGELAQLPELVKGHPSPLGFDLTGACFGTVALDAIVTGEKIAAGDALIGIPASGVHSNGLTLARRALLEQGALGLGETPAELGGASVADVLLEPTVIYVRAVLDLLRSEVPVHGLAHITGGGVLNLLRLGKGIGYEIDSPLPVLPVFELIARLGAVAPAEMWKVFNMGCGFVATVPAAQADAAIALLSAHHPGTARIGSVTADAGRVTLPGLGLSGDESGLRAG</sequence>
<dbReference type="EC" id="6.3.3.1" evidence="3 12"/>
<evidence type="ECO:0000256" key="1">
    <source>
        <dbReference type="ARBA" id="ARBA00004686"/>
    </source>
</evidence>
<dbReference type="EMBL" id="JAWSTH010000144">
    <property type="protein sequence ID" value="MDW5598469.1"/>
    <property type="molecule type" value="Genomic_DNA"/>
</dbReference>
<dbReference type="RefSeq" id="WP_318600998.1">
    <property type="nucleotide sequence ID" value="NZ_JAWSTH010000144.1"/>
</dbReference>
<dbReference type="SUPFAM" id="SSF56042">
    <property type="entry name" value="PurM C-terminal domain-like"/>
    <property type="match status" value="1"/>
</dbReference>
<evidence type="ECO:0000259" key="14">
    <source>
        <dbReference type="Pfam" id="PF02769"/>
    </source>
</evidence>
<dbReference type="CDD" id="cd02196">
    <property type="entry name" value="PurM"/>
    <property type="match status" value="1"/>
</dbReference>
<dbReference type="InterPro" id="IPR010918">
    <property type="entry name" value="PurM-like_C_dom"/>
</dbReference>
<dbReference type="HAMAP" id="MF_00741">
    <property type="entry name" value="AIRS"/>
    <property type="match status" value="1"/>
</dbReference>
<comment type="subcellular location">
    <subcellularLocation>
        <location evidence="12">Cytoplasm</location>
    </subcellularLocation>
</comment>
<dbReference type="InterPro" id="IPR004733">
    <property type="entry name" value="PurM_cligase"/>
</dbReference>
<dbReference type="Proteomes" id="UP001284601">
    <property type="component" value="Unassembled WGS sequence"/>
</dbReference>
<keyword evidence="6 12" id="KW-0547">Nucleotide-binding</keyword>
<evidence type="ECO:0000313" key="16">
    <source>
        <dbReference type="Proteomes" id="UP001284601"/>
    </source>
</evidence>
<dbReference type="InterPro" id="IPR036921">
    <property type="entry name" value="PurM-like_N_sf"/>
</dbReference>
<evidence type="ECO:0000256" key="8">
    <source>
        <dbReference type="ARBA" id="ARBA00031908"/>
    </source>
</evidence>